<dbReference type="OrthoDB" id="10261072at2759"/>
<evidence type="ECO:0000256" key="1">
    <source>
        <dbReference type="ARBA" id="ARBA00004123"/>
    </source>
</evidence>
<dbReference type="GO" id="GO:0000460">
    <property type="term" value="P:maturation of 5.8S rRNA"/>
    <property type="evidence" value="ECO:0007669"/>
    <property type="project" value="TreeGrafter"/>
</dbReference>
<dbReference type="Pfam" id="PF04000">
    <property type="entry name" value="Sas10_Utp3"/>
    <property type="match status" value="1"/>
</dbReference>
<sequence length="184" mass="20182">MPPKNDAVSLTDNHKNATKALLVTLAELEGMLAPLFATPGSLTETLAKLDSEKRCQLELLMAYAINTLAFINLKTNGTAPNTHPVMKELKRVKEYTEKLRQAIHGNRPNMGVDKDAATRFIKGALAANEVANRKETEEEARQQLEEDGAIVERAASSTASPSSTQRKRMDPFQGYTDGKKKSKA</sequence>
<dbReference type="Proteomes" id="UP000738359">
    <property type="component" value="Unassembled WGS sequence"/>
</dbReference>
<evidence type="ECO:0000256" key="7">
    <source>
        <dbReference type="SAM" id="MobiDB-lite"/>
    </source>
</evidence>
<reference evidence="8" key="1">
    <citation type="journal article" date="2020" name="Fungal Divers.">
        <title>Resolving the Mortierellaceae phylogeny through synthesis of multi-gene phylogenetics and phylogenomics.</title>
        <authorList>
            <person name="Vandepol N."/>
            <person name="Liber J."/>
            <person name="Desiro A."/>
            <person name="Na H."/>
            <person name="Kennedy M."/>
            <person name="Barry K."/>
            <person name="Grigoriev I.V."/>
            <person name="Miller A.N."/>
            <person name="O'Donnell K."/>
            <person name="Stajich J.E."/>
            <person name="Bonito G."/>
        </authorList>
    </citation>
    <scope>NUCLEOTIDE SEQUENCE</scope>
    <source>
        <strain evidence="8">CK1249</strain>
    </source>
</reference>
<organism evidence="8 9">
    <name type="scientific">Mortierella alpina</name>
    <name type="common">Oleaginous fungus</name>
    <name type="synonym">Mortierella renispora</name>
    <dbReference type="NCBI Taxonomy" id="64518"/>
    <lineage>
        <taxon>Eukaryota</taxon>
        <taxon>Fungi</taxon>
        <taxon>Fungi incertae sedis</taxon>
        <taxon>Mucoromycota</taxon>
        <taxon>Mortierellomycotina</taxon>
        <taxon>Mortierellomycetes</taxon>
        <taxon>Mortierellales</taxon>
        <taxon>Mortierellaceae</taxon>
        <taxon>Mortierella</taxon>
    </lineage>
</organism>
<comment type="subcellular location">
    <subcellularLocation>
        <location evidence="1 6">Nucleus</location>
    </subcellularLocation>
</comment>
<dbReference type="EMBL" id="JAAAHY010000403">
    <property type="protein sequence ID" value="KAF9964119.1"/>
    <property type="molecule type" value="Genomic_DNA"/>
</dbReference>
<keyword evidence="5 6" id="KW-0539">Nucleus</keyword>
<proteinExistence type="inferred from homology"/>
<gene>
    <name evidence="8" type="ORF">BGZ70_006917</name>
</gene>
<protein>
    <recommendedName>
        <fullName evidence="6">Exosome complex protein</fullName>
    </recommendedName>
</protein>
<dbReference type="InterPro" id="IPR007146">
    <property type="entry name" value="Sas10/Utp3/C1D"/>
</dbReference>
<evidence type="ECO:0000256" key="4">
    <source>
        <dbReference type="ARBA" id="ARBA00022884"/>
    </source>
</evidence>
<dbReference type="InterPro" id="IPR011082">
    <property type="entry name" value="Exosome-assoc_fac/DNA_repair"/>
</dbReference>
<keyword evidence="9" id="KW-1185">Reference proteome</keyword>
<feature type="compositionally biased region" description="Low complexity" evidence="7">
    <location>
        <begin position="154"/>
        <end position="164"/>
    </location>
</feature>
<dbReference type="GO" id="GO:0003677">
    <property type="term" value="F:DNA binding"/>
    <property type="evidence" value="ECO:0007669"/>
    <property type="project" value="TreeGrafter"/>
</dbReference>
<evidence type="ECO:0000256" key="3">
    <source>
        <dbReference type="ARBA" id="ARBA00022552"/>
    </source>
</evidence>
<dbReference type="GO" id="GO:0005730">
    <property type="term" value="C:nucleolus"/>
    <property type="evidence" value="ECO:0007669"/>
    <property type="project" value="TreeGrafter"/>
</dbReference>
<keyword evidence="4 6" id="KW-0694">RNA-binding</keyword>
<dbReference type="GO" id="GO:0000178">
    <property type="term" value="C:exosome (RNase complex)"/>
    <property type="evidence" value="ECO:0007669"/>
    <property type="project" value="TreeGrafter"/>
</dbReference>
<accession>A0A9P6M3K7</accession>
<evidence type="ECO:0000256" key="5">
    <source>
        <dbReference type="ARBA" id="ARBA00023242"/>
    </source>
</evidence>
<name>A0A9P6M3K7_MORAP</name>
<evidence type="ECO:0000256" key="6">
    <source>
        <dbReference type="RuleBase" id="RU368003"/>
    </source>
</evidence>
<dbReference type="GO" id="GO:0003723">
    <property type="term" value="F:RNA binding"/>
    <property type="evidence" value="ECO:0007669"/>
    <property type="project" value="UniProtKB-UniRule"/>
</dbReference>
<feature type="compositionally biased region" description="Basic and acidic residues" evidence="7">
    <location>
        <begin position="132"/>
        <end position="144"/>
    </location>
</feature>
<dbReference type="GO" id="GO:0010468">
    <property type="term" value="P:regulation of gene expression"/>
    <property type="evidence" value="ECO:0007669"/>
    <property type="project" value="TreeGrafter"/>
</dbReference>
<feature type="region of interest" description="Disordered" evidence="7">
    <location>
        <begin position="132"/>
        <end position="184"/>
    </location>
</feature>
<dbReference type="PANTHER" id="PTHR15341">
    <property type="entry name" value="SUN-COR STEROID HORMONE RECEPTOR CO-REPRESSOR"/>
    <property type="match status" value="1"/>
</dbReference>
<comment type="caution">
    <text evidence="8">The sequence shown here is derived from an EMBL/GenBank/DDBJ whole genome shotgun (WGS) entry which is preliminary data.</text>
</comment>
<comment type="similarity">
    <text evidence="2 6">Belongs to the C1D family.</text>
</comment>
<keyword evidence="3 6" id="KW-0698">rRNA processing</keyword>
<evidence type="ECO:0000313" key="8">
    <source>
        <dbReference type="EMBL" id="KAF9964119.1"/>
    </source>
</evidence>
<dbReference type="PANTHER" id="PTHR15341:SF3">
    <property type="entry name" value="NUCLEAR NUCLEIC ACID-BINDING PROTEIN C1D"/>
    <property type="match status" value="1"/>
</dbReference>
<comment type="function">
    <text evidence="6">Required for exosome-dependent processing of pre-rRNA and small nucleolar RNA (snRNA) precursors. Involved in processing of 35S pre-rRNA at the A0, A1 and A2 sites.</text>
</comment>
<dbReference type="AlphaFoldDB" id="A0A9P6M3K7"/>
<evidence type="ECO:0000313" key="9">
    <source>
        <dbReference type="Proteomes" id="UP000738359"/>
    </source>
</evidence>
<evidence type="ECO:0000256" key="2">
    <source>
        <dbReference type="ARBA" id="ARBA00009154"/>
    </source>
</evidence>